<protein>
    <recommendedName>
        <fullName evidence="2">Stress-response A/B barrel domain-containing protein</fullName>
    </recommendedName>
</protein>
<evidence type="ECO:0000313" key="4">
    <source>
        <dbReference type="Proteomes" id="UP000054498"/>
    </source>
</evidence>
<dbReference type="InterPro" id="IPR044662">
    <property type="entry name" value="HS1/DABB1-like"/>
</dbReference>
<evidence type="ECO:0000256" key="1">
    <source>
        <dbReference type="ARBA" id="ARBA00011738"/>
    </source>
</evidence>
<sequence>MAAHVQHVVVIKFQEHTSDDQIAAFFADALEMTKHIPGITKFVHGPNCSPEGLTGDFTHAFIMSFESAAARDGYLPHDKHEEFKAKWLPSVEKIFVIDI</sequence>
<dbReference type="AlphaFoldDB" id="A0A0D2LDI3"/>
<dbReference type="InterPro" id="IPR013097">
    <property type="entry name" value="Dabb"/>
</dbReference>
<reference evidence="3 4" key="1">
    <citation type="journal article" date="2013" name="BMC Genomics">
        <title>Reconstruction of the lipid metabolism for the microalga Monoraphidium neglectum from its genome sequence reveals characteristics suitable for biofuel production.</title>
        <authorList>
            <person name="Bogen C."/>
            <person name="Al-Dilaimi A."/>
            <person name="Albersmeier A."/>
            <person name="Wichmann J."/>
            <person name="Grundmann M."/>
            <person name="Rupp O."/>
            <person name="Lauersen K.J."/>
            <person name="Blifernez-Klassen O."/>
            <person name="Kalinowski J."/>
            <person name="Goesmann A."/>
            <person name="Mussgnug J.H."/>
            <person name="Kruse O."/>
        </authorList>
    </citation>
    <scope>NUCLEOTIDE SEQUENCE [LARGE SCALE GENOMIC DNA]</scope>
    <source>
        <strain evidence="3 4">SAG 48.87</strain>
    </source>
</reference>
<dbReference type="GeneID" id="25736064"/>
<dbReference type="InterPro" id="IPR011008">
    <property type="entry name" value="Dimeric_a/b-barrel"/>
</dbReference>
<dbReference type="PANTHER" id="PTHR33178">
    <property type="match status" value="1"/>
</dbReference>
<dbReference type="STRING" id="145388.A0A0D2LDI3"/>
<accession>A0A0D2LDI3</accession>
<proteinExistence type="predicted"/>
<dbReference type="Gene3D" id="3.30.70.100">
    <property type="match status" value="1"/>
</dbReference>
<dbReference type="PANTHER" id="PTHR33178:SF10">
    <property type="entry name" value="STRESS-RESPONSE A_B BARREL DOMAIN-CONTAINING PROTEIN"/>
    <property type="match status" value="1"/>
</dbReference>
<name>A0A0D2LDI3_9CHLO</name>
<dbReference type="PROSITE" id="PS51502">
    <property type="entry name" value="S_R_A_B_BARREL"/>
    <property type="match status" value="1"/>
</dbReference>
<dbReference type="Pfam" id="PF07876">
    <property type="entry name" value="Dabb"/>
    <property type="match status" value="1"/>
</dbReference>
<dbReference type="RefSeq" id="XP_013903788.1">
    <property type="nucleotide sequence ID" value="XM_014048334.1"/>
</dbReference>
<feature type="domain" description="Stress-response A/B barrel" evidence="2">
    <location>
        <begin position="5"/>
        <end position="99"/>
    </location>
</feature>
<dbReference type="KEGG" id="mng:MNEG_3186"/>
<organism evidence="3 4">
    <name type="scientific">Monoraphidium neglectum</name>
    <dbReference type="NCBI Taxonomy" id="145388"/>
    <lineage>
        <taxon>Eukaryota</taxon>
        <taxon>Viridiplantae</taxon>
        <taxon>Chlorophyta</taxon>
        <taxon>core chlorophytes</taxon>
        <taxon>Chlorophyceae</taxon>
        <taxon>CS clade</taxon>
        <taxon>Sphaeropleales</taxon>
        <taxon>Selenastraceae</taxon>
        <taxon>Monoraphidium</taxon>
    </lineage>
</organism>
<dbReference type="SMART" id="SM00886">
    <property type="entry name" value="Dabb"/>
    <property type="match status" value="1"/>
</dbReference>
<dbReference type="EMBL" id="KK100609">
    <property type="protein sequence ID" value="KIZ04769.1"/>
    <property type="molecule type" value="Genomic_DNA"/>
</dbReference>
<evidence type="ECO:0000259" key="2">
    <source>
        <dbReference type="PROSITE" id="PS51502"/>
    </source>
</evidence>
<dbReference type="Proteomes" id="UP000054498">
    <property type="component" value="Unassembled WGS sequence"/>
</dbReference>
<dbReference type="OrthoDB" id="1601230at2759"/>
<keyword evidence="4" id="KW-1185">Reference proteome</keyword>
<gene>
    <name evidence="3" type="ORF">MNEG_3186</name>
</gene>
<comment type="subunit">
    <text evidence="1">Homodimer.</text>
</comment>
<dbReference type="SUPFAM" id="SSF54909">
    <property type="entry name" value="Dimeric alpha+beta barrel"/>
    <property type="match status" value="1"/>
</dbReference>
<evidence type="ECO:0000313" key="3">
    <source>
        <dbReference type="EMBL" id="KIZ04769.1"/>
    </source>
</evidence>